<reference evidence="11" key="1">
    <citation type="journal article" date="2017" name="Sci. Rep.">
        <title>Antennal transcriptomes of three tortricid moths reveal putative conserved chemosensory receptors for social and habitat olfactory cues.</title>
        <authorList>
            <person name="Gonzalez F."/>
            <person name="Witzgall P."/>
            <person name="Walker W.B."/>
        </authorList>
    </citation>
    <scope>NUCLEOTIDE SEQUENCE</scope>
</reference>
<feature type="transmembrane region" description="Helical" evidence="10">
    <location>
        <begin position="141"/>
        <end position="161"/>
    </location>
</feature>
<feature type="transmembrane region" description="Helical" evidence="10">
    <location>
        <begin position="42"/>
        <end position="69"/>
    </location>
</feature>
<keyword evidence="6 10" id="KW-1133">Transmembrane helix</keyword>
<evidence type="ECO:0000256" key="6">
    <source>
        <dbReference type="ARBA" id="ARBA00022989"/>
    </source>
</evidence>
<evidence type="ECO:0000313" key="11">
    <source>
        <dbReference type="EMBL" id="AST36322.1"/>
    </source>
</evidence>
<evidence type="ECO:0000256" key="9">
    <source>
        <dbReference type="ARBA" id="ARBA00023224"/>
    </source>
</evidence>
<feature type="transmembrane region" description="Helical" evidence="10">
    <location>
        <begin position="191"/>
        <end position="216"/>
    </location>
</feature>
<dbReference type="GO" id="GO:0004984">
    <property type="term" value="F:olfactory receptor activity"/>
    <property type="evidence" value="ECO:0007669"/>
    <property type="project" value="InterPro"/>
</dbReference>
<feature type="transmembrane region" description="Helical" evidence="10">
    <location>
        <begin position="374"/>
        <end position="393"/>
    </location>
</feature>
<feature type="transmembrane region" description="Helical" evidence="10">
    <location>
        <begin position="75"/>
        <end position="94"/>
    </location>
</feature>
<name>A0A223HD73_9NEOP</name>
<comment type="subcellular location">
    <subcellularLocation>
        <location evidence="1 10">Cell membrane</location>
        <topology evidence="1 10">Multi-pass membrane protein</topology>
    </subcellularLocation>
</comment>
<keyword evidence="3 10" id="KW-0716">Sensory transduction</keyword>
<dbReference type="GO" id="GO:0005886">
    <property type="term" value="C:plasma membrane"/>
    <property type="evidence" value="ECO:0007669"/>
    <property type="project" value="UniProtKB-SubCell"/>
</dbReference>
<evidence type="ECO:0000256" key="8">
    <source>
        <dbReference type="ARBA" id="ARBA00023170"/>
    </source>
</evidence>
<dbReference type="AlphaFoldDB" id="A0A223HD73"/>
<gene>
    <name evidence="11" type="primary">OR</name>
</gene>
<accession>A0A223HD73</accession>
<comment type="similarity">
    <text evidence="10">Belongs to the insect chemoreceptor superfamily. Heteromeric odorant receptor channel (TC 1.A.69) family.</text>
</comment>
<keyword evidence="4 10" id="KW-0812">Transmembrane</keyword>
<keyword evidence="8 10" id="KW-0675">Receptor</keyword>
<dbReference type="GO" id="GO:0007165">
    <property type="term" value="P:signal transduction"/>
    <property type="evidence" value="ECO:0007669"/>
    <property type="project" value="UniProtKB-KW"/>
</dbReference>
<dbReference type="GO" id="GO:0005549">
    <property type="term" value="F:odorant binding"/>
    <property type="evidence" value="ECO:0007669"/>
    <property type="project" value="InterPro"/>
</dbReference>
<keyword evidence="9 10" id="KW-0807">Transducer</keyword>
<evidence type="ECO:0000256" key="4">
    <source>
        <dbReference type="ARBA" id="ARBA00022692"/>
    </source>
</evidence>
<keyword evidence="5 10" id="KW-0552">Olfaction</keyword>
<dbReference type="PANTHER" id="PTHR21137">
    <property type="entry name" value="ODORANT RECEPTOR"/>
    <property type="match status" value="1"/>
</dbReference>
<proteinExistence type="evidence at transcript level"/>
<evidence type="ECO:0000256" key="5">
    <source>
        <dbReference type="ARBA" id="ARBA00022725"/>
    </source>
</evidence>
<keyword evidence="2" id="KW-1003">Cell membrane</keyword>
<evidence type="ECO:0000256" key="3">
    <source>
        <dbReference type="ARBA" id="ARBA00022606"/>
    </source>
</evidence>
<evidence type="ECO:0000256" key="1">
    <source>
        <dbReference type="ARBA" id="ARBA00004651"/>
    </source>
</evidence>
<organism evidence="11">
    <name type="scientific">Cydia fagiglandana</name>
    <dbReference type="NCBI Taxonomy" id="1458189"/>
    <lineage>
        <taxon>Eukaryota</taxon>
        <taxon>Metazoa</taxon>
        <taxon>Ecdysozoa</taxon>
        <taxon>Arthropoda</taxon>
        <taxon>Hexapoda</taxon>
        <taxon>Insecta</taxon>
        <taxon>Pterygota</taxon>
        <taxon>Neoptera</taxon>
        <taxon>Endopterygota</taxon>
        <taxon>Lepidoptera</taxon>
        <taxon>Glossata</taxon>
        <taxon>Ditrysia</taxon>
        <taxon>Tortricoidea</taxon>
        <taxon>Tortricidae</taxon>
        <taxon>Olethreutinae</taxon>
        <taxon>Grapholitini</taxon>
        <taxon>Cydia</taxon>
    </lineage>
</organism>
<dbReference type="Pfam" id="PF02949">
    <property type="entry name" value="7tm_6"/>
    <property type="match status" value="1"/>
</dbReference>
<evidence type="ECO:0000256" key="2">
    <source>
        <dbReference type="ARBA" id="ARBA00022475"/>
    </source>
</evidence>
<evidence type="ECO:0000256" key="10">
    <source>
        <dbReference type="RuleBase" id="RU351113"/>
    </source>
</evidence>
<dbReference type="EMBL" id="KY283663">
    <property type="protein sequence ID" value="AST36322.1"/>
    <property type="molecule type" value="mRNA"/>
</dbReference>
<comment type="caution">
    <text evidence="10">Lacks conserved residue(s) required for the propagation of feature annotation.</text>
</comment>
<evidence type="ECO:0000256" key="7">
    <source>
        <dbReference type="ARBA" id="ARBA00023136"/>
    </source>
</evidence>
<sequence length="408" mass="45989">MMETMDKFGLAHCDLPTMMWNVAVMLRMVAVKIEGSAKSIPIFFYLLAAVSIVLYFFNYYASMIVFVLVDCRETGDVLAAIMALSLSITSLIGINKLMYMYIHQDKVQSLVADYISYDRELHWPGTAALMADLMRNVKMRLILFWAVTMGNAFIFNLQPLAMPSEVSRLNLYDKHVVYGLKFILGITNYPIALVNIVICVFFICSVTSCIGGLLIVTTGYSEVRLLALSQEMRDLWSDAHQHYSENFEGDSEGKKAAKELNNYVNYRLQVIVKSHAINIDLIKKLEGIFRNAIAVEFILVTAGLSIDLLGGLEDTFIILPFSLMQVSMDCYLGQKLMDASKVFEDSIYDCKWENFDVKNRKTVLLMLKMSQRTLSLSAGGVATLSFECLMAIYKSVFSAYTALESTMK</sequence>
<keyword evidence="7 10" id="KW-0472">Membrane</keyword>
<protein>
    <recommendedName>
        <fullName evidence="10">Odorant receptor</fullName>
    </recommendedName>
</protein>
<dbReference type="PANTHER" id="PTHR21137:SF35">
    <property type="entry name" value="ODORANT RECEPTOR 19A-RELATED"/>
    <property type="match status" value="1"/>
</dbReference>
<dbReference type="InterPro" id="IPR004117">
    <property type="entry name" value="7tm6_olfct_rcpt"/>
</dbReference>